<evidence type="ECO:0000259" key="17">
    <source>
        <dbReference type="PROSITE" id="PS51217"/>
    </source>
</evidence>
<dbReference type="InterPro" id="IPR038726">
    <property type="entry name" value="PDDEXK_AddAB-type"/>
</dbReference>
<dbReference type="GO" id="GO:0033202">
    <property type="term" value="C:DNA helicase complex"/>
    <property type="evidence" value="ECO:0007669"/>
    <property type="project" value="TreeGrafter"/>
</dbReference>
<evidence type="ECO:0000256" key="12">
    <source>
        <dbReference type="ARBA" id="ARBA00034617"/>
    </source>
</evidence>
<keyword evidence="2" id="KW-0540">Nuclease</keyword>
<dbReference type="PROSITE" id="PS51198">
    <property type="entry name" value="UVRD_HELICASE_ATP_BIND"/>
    <property type="match status" value="1"/>
</dbReference>
<keyword evidence="4" id="KW-0227">DNA damage</keyword>
<dbReference type="Gene3D" id="1.10.486.10">
    <property type="entry name" value="PCRA, domain 4"/>
    <property type="match status" value="1"/>
</dbReference>
<evidence type="ECO:0000256" key="15">
    <source>
        <dbReference type="PROSITE-ProRule" id="PRU00560"/>
    </source>
</evidence>
<evidence type="ECO:0000256" key="5">
    <source>
        <dbReference type="ARBA" id="ARBA00022801"/>
    </source>
</evidence>
<dbReference type="SUPFAM" id="SSF52540">
    <property type="entry name" value="P-loop containing nucleoside triphosphate hydrolases"/>
    <property type="match status" value="1"/>
</dbReference>
<evidence type="ECO:0000256" key="3">
    <source>
        <dbReference type="ARBA" id="ARBA00022741"/>
    </source>
</evidence>
<evidence type="ECO:0000259" key="16">
    <source>
        <dbReference type="PROSITE" id="PS51198"/>
    </source>
</evidence>
<dbReference type="InterPro" id="IPR000212">
    <property type="entry name" value="DNA_helicase_UvrD/REP"/>
</dbReference>
<dbReference type="RefSeq" id="WP_064888266.1">
    <property type="nucleotide sequence ID" value="NZ_LZSY01000206.1"/>
</dbReference>
<evidence type="ECO:0000256" key="10">
    <source>
        <dbReference type="ARBA" id="ARBA00023204"/>
    </source>
</evidence>
<evidence type="ECO:0000256" key="1">
    <source>
        <dbReference type="ARBA" id="ARBA00009922"/>
    </source>
</evidence>
<keyword evidence="8 15" id="KW-0067">ATP-binding</keyword>
<evidence type="ECO:0000256" key="9">
    <source>
        <dbReference type="ARBA" id="ARBA00023125"/>
    </source>
</evidence>
<feature type="binding site" evidence="15">
    <location>
        <begin position="28"/>
        <end position="35"/>
    </location>
    <ligand>
        <name>ATP</name>
        <dbReference type="ChEBI" id="CHEBI:30616"/>
    </ligand>
</feature>
<evidence type="ECO:0000313" key="19">
    <source>
        <dbReference type="Proteomes" id="UP000094008"/>
    </source>
</evidence>
<dbReference type="Gene3D" id="3.90.320.10">
    <property type="match status" value="1"/>
</dbReference>
<evidence type="ECO:0000256" key="13">
    <source>
        <dbReference type="ARBA" id="ARBA00034808"/>
    </source>
</evidence>
<evidence type="ECO:0000256" key="14">
    <source>
        <dbReference type="ARBA" id="ARBA00048988"/>
    </source>
</evidence>
<organism evidence="18 19">
    <name type="scientific">Mycolicibacterium peregrinum</name>
    <name type="common">Mycobacterium peregrinum</name>
    <dbReference type="NCBI Taxonomy" id="43304"/>
    <lineage>
        <taxon>Bacteria</taxon>
        <taxon>Bacillati</taxon>
        <taxon>Actinomycetota</taxon>
        <taxon>Actinomycetes</taxon>
        <taxon>Mycobacteriales</taxon>
        <taxon>Mycobacteriaceae</taxon>
        <taxon>Mycolicibacterium</taxon>
    </lineage>
</organism>
<dbReference type="PROSITE" id="PS51217">
    <property type="entry name" value="UVRD_HELICASE_CTER"/>
    <property type="match status" value="1"/>
</dbReference>
<evidence type="ECO:0000256" key="8">
    <source>
        <dbReference type="ARBA" id="ARBA00022840"/>
    </source>
</evidence>
<proteinExistence type="inferred from homology"/>
<dbReference type="InterPro" id="IPR014016">
    <property type="entry name" value="UvrD-like_ATP-bd"/>
</dbReference>
<evidence type="ECO:0000256" key="7">
    <source>
        <dbReference type="ARBA" id="ARBA00022839"/>
    </source>
</evidence>
<dbReference type="GO" id="GO:0004527">
    <property type="term" value="F:exonuclease activity"/>
    <property type="evidence" value="ECO:0007669"/>
    <property type="project" value="UniProtKB-KW"/>
</dbReference>
<name>A0A1A0V7J4_MYCPR</name>
<dbReference type="InterPro" id="IPR011604">
    <property type="entry name" value="PDDEXK-like_dom_sf"/>
</dbReference>
<dbReference type="Pfam" id="PF00580">
    <property type="entry name" value="UvrD-helicase"/>
    <property type="match status" value="1"/>
</dbReference>
<keyword evidence="10" id="KW-0234">DNA repair</keyword>
<reference evidence="19" key="1">
    <citation type="submission" date="2016-06" db="EMBL/GenBank/DDBJ databases">
        <authorList>
            <person name="Sutton G."/>
            <person name="Brinkac L."/>
            <person name="Sanka R."/>
            <person name="Adams M."/>
            <person name="Lau E."/>
            <person name="Mehaffy C."/>
            <person name="Tameris M."/>
            <person name="Hatherill M."/>
            <person name="Hanekom W."/>
            <person name="Mahomed H."/>
            <person name="Mcshane H."/>
        </authorList>
    </citation>
    <scope>NUCLEOTIDE SEQUENCE [LARGE SCALE GENOMIC DNA]</scope>
    <source>
        <strain evidence="19">852002-10433_SCH5171157</strain>
    </source>
</reference>
<dbReference type="OrthoDB" id="5240387at2"/>
<dbReference type="GO" id="GO:0005524">
    <property type="term" value="F:ATP binding"/>
    <property type="evidence" value="ECO:0007669"/>
    <property type="project" value="UniProtKB-UniRule"/>
</dbReference>
<dbReference type="PANTHER" id="PTHR11070">
    <property type="entry name" value="UVRD / RECB / PCRA DNA HELICASE FAMILY MEMBER"/>
    <property type="match status" value="1"/>
</dbReference>
<accession>A0A1A0V7J4</accession>
<dbReference type="Pfam" id="PF13361">
    <property type="entry name" value="UvrD_C"/>
    <property type="match status" value="1"/>
</dbReference>
<sequence length="1051" mass="110304">MTTHHIEPALTGTELLVPGRGGVVRVLGGPGTGKSSLLIHTAVEHIAAGTDPESVLLLTGSARLRGEARAAITARLLGAGTHGVVREPMVRTVHSYAFALLRLAAQRNGDPPPRLITTAEQDGIIRELLAGDIEDGADSLVGWPEQLWPALSTAGFATELRDLMARCTERGVDPRALQRLGRSAGRPEWLAAGRFAQAYEQIMLLRSAVGMAAPQATVPALGAAELVGAALEALGTDADLLAAERARISLLLVDDAQHLDPQAALLVRVLAAGAGLTVIAGDPDQTVFSYRGADPVLLGDHGGEDAPAIVLTQSRRCAPAVAAAISGIARRLPGVGAGRAMEGNPEHGQGEVTLRLAATPHAENAYIADALRRAHLVDGVPWSEMAVVVRSVPRVGAALARALSGAGVPVHATGADLGLAQQPAVAALLTVLEVTAAGRLDGDSALTLLTGPIGRVDPVTLRQLRRALRRADGSTPPRDFTDLLIAAIDAEPAGLSAEHAKPLRRLRSMLAAARRSQRDGADPRHTLWQAWNACRLQPRWLSASERGGTIGAQADRDLDAVTTLFDVADQYVSRTAGASLRGLVDHVATLGSSMSASDSNARPDAVSVLSVHAALGREWDFVVIAGVQEGLWPNTIPRGGILGTQNLVDVLDGVAAPDDRAVSTRAPLLAEERRLLMAAMGRARTRLLVTAVDSDGGDESLLPSLFCAELAEVATESVTLPPLAAPRVLLPSAVVGRLRAVVCAPEGAVDDESRTCAATQLARLAAAGVPGADPSQWHTMTALSTEEPLWSETDGVAPEVVLSPSTLQMLTDCPLRWLLERHGGSDGRDVRSTVGSLLHALVADSGKTESQLVNDLEKVWEDLPFEARWYSDNELSRHREMLETFTRWRADSRAQLTEVATEIDVEGVLVEPGPDGPGVRVRGRLDRLERDQADRLVVVDLKTGKSPVTKDDAQKHAQLATYQLAVAAGLLPQGDQPGGGRLVYLGKAGAAGATEREQDPMTPDTRADWLGTVSSAAAATAGPQFVARVNDGCANCPVRSSCPAQAAGDRS</sequence>
<dbReference type="Gene3D" id="1.10.10.160">
    <property type="match status" value="1"/>
</dbReference>
<dbReference type="Gene3D" id="3.40.50.300">
    <property type="entry name" value="P-loop containing nucleotide triphosphate hydrolases"/>
    <property type="match status" value="2"/>
</dbReference>
<keyword evidence="9" id="KW-0238">DNA-binding</keyword>
<dbReference type="GO" id="GO:0003677">
    <property type="term" value="F:DNA binding"/>
    <property type="evidence" value="ECO:0007669"/>
    <property type="project" value="UniProtKB-KW"/>
</dbReference>
<keyword evidence="3 15" id="KW-0547">Nucleotide-binding</keyword>
<feature type="domain" description="UvrD-like helicase ATP-binding" evidence="16">
    <location>
        <begin position="7"/>
        <end position="318"/>
    </location>
</feature>
<protein>
    <recommendedName>
        <fullName evidence="13">DNA 3'-5' helicase</fullName>
        <ecNumber evidence="13">5.6.2.4</ecNumber>
    </recommendedName>
</protein>
<dbReference type="AlphaFoldDB" id="A0A1A0V7J4"/>
<dbReference type="GO" id="GO:0005829">
    <property type="term" value="C:cytosol"/>
    <property type="evidence" value="ECO:0007669"/>
    <property type="project" value="TreeGrafter"/>
</dbReference>
<evidence type="ECO:0000256" key="2">
    <source>
        <dbReference type="ARBA" id="ARBA00022722"/>
    </source>
</evidence>
<comment type="similarity">
    <text evidence="1">Belongs to the helicase family. UvrD subfamily.</text>
</comment>
<dbReference type="InterPro" id="IPR014017">
    <property type="entry name" value="DNA_helicase_UvrD-like_C"/>
</dbReference>
<evidence type="ECO:0000256" key="6">
    <source>
        <dbReference type="ARBA" id="ARBA00022806"/>
    </source>
</evidence>
<comment type="caution">
    <text evidence="18">The sequence shown here is derived from an EMBL/GenBank/DDBJ whole genome shotgun (WGS) entry which is preliminary data.</text>
</comment>
<keyword evidence="7" id="KW-0269">Exonuclease</keyword>
<evidence type="ECO:0000313" key="18">
    <source>
        <dbReference type="EMBL" id="OBB79203.1"/>
    </source>
</evidence>
<dbReference type="InterPro" id="IPR027417">
    <property type="entry name" value="P-loop_NTPase"/>
</dbReference>
<keyword evidence="5 15" id="KW-0378">Hydrolase</keyword>
<feature type="domain" description="UvrD-like helicase C-terminal" evidence="17">
    <location>
        <begin position="318"/>
        <end position="616"/>
    </location>
</feature>
<dbReference type="EMBL" id="LZSY01000206">
    <property type="protein sequence ID" value="OBB79203.1"/>
    <property type="molecule type" value="Genomic_DNA"/>
</dbReference>
<dbReference type="Pfam" id="PF12705">
    <property type="entry name" value="PDDEXK_1"/>
    <property type="match status" value="1"/>
</dbReference>
<dbReference type="InterPro" id="IPR013986">
    <property type="entry name" value="DExx_box_DNA_helicase_dom_sf"/>
</dbReference>
<keyword evidence="6 15" id="KW-0347">Helicase</keyword>
<evidence type="ECO:0000256" key="4">
    <source>
        <dbReference type="ARBA" id="ARBA00022763"/>
    </source>
</evidence>
<dbReference type="PANTHER" id="PTHR11070:SF59">
    <property type="entry name" value="DNA 3'-5' HELICASE"/>
    <property type="match status" value="1"/>
</dbReference>
<comment type="catalytic activity">
    <reaction evidence="14">
        <text>ATP + H2O = ADP + phosphate + H(+)</text>
        <dbReference type="Rhea" id="RHEA:13065"/>
        <dbReference type="ChEBI" id="CHEBI:15377"/>
        <dbReference type="ChEBI" id="CHEBI:15378"/>
        <dbReference type="ChEBI" id="CHEBI:30616"/>
        <dbReference type="ChEBI" id="CHEBI:43474"/>
        <dbReference type="ChEBI" id="CHEBI:456216"/>
        <dbReference type="EC" id="5.6.2.4"/>
    </reaction>
</comment>
<comment type="catalytic activity">
    <reaction evidence="12">
        <text>Couples ATP hydrolysis with the unwinding of duplex DNA by translocating in the 3'-5' direction.</text>
        <dbReference type="EC" id="5.6.2.4"/>
    </reaction>
</comment>
<dbReference type="GO" id="GO:0000725">
    <property type="term" value="P:recombinational repair"/>
    <property type="evidence" value="ECO:0007669"/>
    <property type="project" value="TreeGrafter"/>
</dbReference>
<dbReference type="GO" id="GO:0043138">
    <property type="term" value="F:3'-5' DNA helicase activity"/>
    <property type="evidence" value="ECO:0007669"/>
    <property type="project" value="UniProtKB-EC"/>
</dbReference>
<gene>
    <name evidence="18" type="ORF">A5779_13100</name>
</gene>
<evidence type="ECO:0000256" key="11">
    <source>
        <dbReference type="ARBA" id="ARBA00023235"/>
    </source>
</evidence>
<dbReference type="EC" id="5.6.2.4" evidence="13"/>
<keyword evidence="11" id="KW-0413">Isomerase</keyword>
<dbReference type="Proteomes" id="UP000094008">
    <property type="component" value="Unassembled WGS sequence"/>
</dbReference>